<protein>
    <submittedName>
        <fullName evidence="2">Os01g0375400 protein</fullName>
    </submittedName>
</protein>
<accession>Q0JMN5</accession>
<proteinExistence type="predicted"/>
<dbReference type="Gene3D" id="3.20.20.70">
    <property type="entry name" value="Aldolase class I"/>
    <property type="match status" value="1"/>
</dbReference>
<evidence type="ECO:0000313" key="3">
    <source>
        <dbReference type="Proteomes" id="UP000000763"/>
    </source>
</evidence>
<dbReference type="GO" id="GO:0004764">
    <property type="term" value="F:shikimate 3-dehydrogenase (NADP+) activity"/>
    <property type="evidence" value="ECO:0007669"/>
    <property type="project" value="InterPro"/>
</dbReference>
<name>Q0JMN5_ORYSJ</name>
<evidence type="ECO:0000313" key="2">
    <source>
        <dbReference type="EMBL" id="BAF04993.2"/>
    </source>
</evidence>
<organism evidence="2 3">
    <name type="scientific">Oryza sativa subsp. japonica</name>
    <name type="common">Rice</name>
    <dbReference type="NCBI Taxonomy" id="39947"/>
    <lineage>
        <taxon>Eukaryota</taxon>
        <taxon>Viridiplantae</taxon>
        <taxon>Streptophyta</taxon>
        <taxon>Embryophyta</taxon>
        <taxon>Tracheophyta</taxon>
        <taxon>Spermatophyta</taxon>
        <taxon>Magnoliopsida</taxon>
        <taxon>Liliopsida</taxon>
        <taxon>Poales</taxon>
        <taxon>Poaceae</taxon>
        <taxon>BOP clade</taxon>
        <taxon>Oryzoideae</taxon>
        <taxon>Oryzeae</taxon>
        <taxon>Oryzinae</taxon>
        <taxon>Oryza</taxon>
        <taxon>Oryza sativa</taxon>
    </lineage>
</organism>
<dbReference type="InterPro" id="IPR001381">
    <property type="entry name" value="DHquinase_I"/>
</dbReference>
<dbReference type="AlphaFoldDB" id="Q0JMN5"/>
<dbReference type="PANTHER" id="PTHR21089">
    <property type="entry name" value="SHIKIMATE DEHYDROGENASE"/>
    <property type="match status" value="1"/>
</dbReference>
<dbReference type="Proteomes" id="UP000000763">
    <property type="component" value="Chromosome 1"/>
</dbReference>
<sequence>MELGVNYVDIELKVADKFISFIYGSKPEKCKLIVSAHNYESTPSCEELADLVARIQAVGADIVKIATTANDIVDVSQMFQVMVHCQTVQKNLPKIDRRLNANRLCAEVTLISADSLANVAAEPIPSSTWQGLNTNRIGAKLLISVPISGAELWDLAARSWATQHNSYVGRPRGAEPSNLSANVIGNDPKDLSAN</sequence>
<dbReference type="KEGG" id="dosa:Os01g0375400"/>
<gene>
    <name evidence="2" type="ordered locus">Os01g0375400</name>
</gene>
<evidence type="ECO:0000256" key="1">
    <source>
        <dbReference type="SAM" id="MobiDB-lite"/>
    </source>
</evidence>
<dbReference type="GO" id="GO:0003855">
    <property type="term" value="F:3-dehydroquinate dehydratase activity"/>
    <property type="evidence" value="ECO:0007669"/>
    <property type="project" value="InterPro"/>
</dbReference>
<dbReference type="InterPro" id="IPR013785">
    <property type="entry name" value="Aldolase_TIM"/>
</dbReference>
<dbReference type="PANTHER" id="PTHR21089:SF11">
    <property type="entry name" value="OS01G0375500 PROTEIN"/>
    <property type="match status" value="1"/>
</dbReference>
<dbReference type="SUPFAM" id="SSF51569">
    <property type="entry name" value="Aldolase"/>
    <property type="match status" value="1"/>
</dbReference>
<dbReference type="InterPro" id="IPR022893">
    <property type="entry name" value="Shikimate_DH_fam"/>
</dbReference>
<dbReference type="Pfam" id="PF01487">
    <property type="entry name" value="DHquinase_I"/>
    <property type="match status" value="1"/>
</dbReference>
<reference evidence="2 3" key="1">
    <citation type="journal article" date="2005" name="Nature">
        <title>The map-based sequence of the rice genome.</title>
        <authorList>
            <consortium name="International rice genome sequencing project (IRGSP)"/>
            <person name="Matsumoto T."/>
            <person name="Wu J."/>
            <person name="Kanamori H."/>
            <person name="Katayose Y."/>
            <person name="Fujisawa M."/>
            <person name="Namiki N."/>
            <person name="Mizuno H."/>
            <person name="Yamamoto K."/>
            <person name="Antonio B.A."/>
            <person name="Baba T."/>
            <person name="Sakata K."/>
            <person name="Nagamura Y."/>
            <person name="Aoki H."/>
            <person name="Arikawa K."/>
            <person name="Arita K."/>
            <person name="Bito T."/>
            <person name="Chiden Y."/>
            <person name="Fujitsuka N."/>
            <person name="Fukunaka R."/>
            <person name="Hamada M."/>
            <person name="Harada C."/>
            <person name="Hayashi A."/>
            <person name="Hijishita S."/>
            <person name="Honda M."/>
            <person name="Hosokawa S."/>
            <person name="Ichikawa Y."/>
            <person name="Idonuma A."/>
            <person name="Iijima M."/>
            <person name="Ikeda M."/>
            <person name="Ikeno M."/>
            <person name="Ito K."/>
            <person name="Ito S."/>
            <person name="Ito T."/>
            <person name="Ito Y."/>
            <person name="Ito Y."/>
            <person name="Iwabuchi A."/>
            <person name="Kamiya K."/>
            <person name="Karasawa W."/>
            <person name="Kurita K."/>
            <person name="Katagiri S."/>
            <person name="Kikuta A."/>
            <person name="Kobayashi H."/>
            <person name="Kobayashi N."/>
            <person name="Machita K."/>
            <person name="Maehara T."/>
            <person name="Masukawa M."/>
            <person name="Mizubayashi T."/>
            <person name="Mukai Y."/>
            <person name="Nagasaki H."/>
            <person name="Nagata Y."/>
            <person name="Naito S."/>
            <person name="Nakashima M."/>
            <person name="Nakama Y."/>
            <person name="Nakamichi Y."/>
            <person name="Nakamura M."/>
            <person name="Meguro A."/>
            <person name="Negishi M."/>
            <person name="Ohta I."/>
            <person name="Ohta T."/>
            <person name="Okamoto M."/>
            <person name="Ono N."/>
            <person name="Saji S."/>
            <person name="Sakaguchi M."/>
            <person name="Sakai K."/>
            <person name="Shibata M."/>
            <person name="Shimokawa T."/>
            <person name="Song J."/>
            <person name="Takazaki Y."/>
            <person name="Terasawa K."/>
            <person name="Tsugane M."/>
            <person name="Tsuji K."/>
            <person name="Ueda S."/>
            <person name="Waki K."/>
            <person name="Yamagata H."/>
            <person name="Yamamoto M."/>
            <person name="Yamamoto S."/>
            <person name="Yamane H."/>
            <person name="Yoshiki S."/>
            <person name="Yoshihara R."/>
            <person name="Yukawa K."/>
            <person name="Zhong H."/>
            <person name="Yano M."/>
            <person name="Yuan Q."/>
            <person name="Ouyang S."/>
            <person name="Liu J."/>
            <person name="Jones K.M."/>
            <person name="Gansberger K."/>
            <person name="Moffat K."/>
            <person name="Hill J."/>
            <person name="Bera J."/>
            <person name="Fadrosh D."/>
            <person name="Jin S."/>
            <person name="Johri S."/>
            <person name="Kim M."/>
            <person name="Overton L."/>
            <person name="Reardon M."/>
            <person name="Tsitrin T."/>
            <person name="Vuong H."/>
            <person name="Weaver B."/>
            <person name="Ciecko A."/>
            <person name="Tallon L."/>
            <person name="Jackson J."/>
            <person name="Pai G."/>
            <person name="Aken S.V."/>
            <person name="Utterback T."/>
            <person name="Reidmuller S."/>
            <person name="Feldblyum T."/>
            <person name="Hsiao J."/>
            <person name="Zismann V."/>
            <person name="Iobst S."/>
            <person name="de Vazeille A.R."/>
            <person name="Buell C.R."/>
            <person name="Ying K."/>
            <person name="Li Y."/>
            <person name="Lu T."/>
            <person name="Huang Y."/>
            <person name="Zhao Q."/>
            <person name="Feng Q."/>
            <person name="Zhang L."/>
            <person name="Zhu J."/>
            <person name="Weng Q."/>
            <person name="Mu J."/>
            <person name="Lu Y."/>
            <person name="Fan D."/>
            <person name="Liu Y."/>
            <person name="Guan J."/>
            <person name="Zhang Y."/>
            <person name="Yu S."/>
            <person name="Liu X."/>
            <person name="Zhang Y."/>
            <person name="Hong G."/>
            <person name="Han B."/>
            <person name="Choisne N."/>
            <person name="Demange N."/>
            <person name="Orjeda G."/>
            <person name="Samain S."/>
            <person name="Cattolico L."/>
            <person name="Pelletier E."/>
            <person name="Couloux A."/>
            <person name="Segurens B."/>
            <person name="Wincker P."/>
            <person name="D'Hont A."/>
            <person name="Scarpelli C."/>
            <person name="Weissenbach J."/>
            <person name="Salanoubat M."/>
            <person name="Quetier F."/>
            <person name="Yu Y."/>
            <person name="Kim H.R."/>
            <person name="Rambo T."/>
            <person name="Currie J."/>
            <person name="Collura K."/>
            <person name="Luo M."/>
            <person name="Yang T."/>
            <person name="Ammiraju J.S.S."/>
            <person name="Engler F."/>
            <person name="Soderlund C."/>
            <person name="Wing R.A."/>
            <person name="Palmer L.E."/>
            <person name="de la Bastide M."/>
            <person name="Spiegel L."/>
            <person name="Nascimento L."/>
            <person name="Zutavern T."/>
            <person name="O'Shaughnessy A."/>
            <person name="Dike S."/>
            <person name="Dedhia N."/>
            <person name="Preston R."/>
            <person name="Balija V."/>
            <person name="McCombie W.R."/>
            <person name="Chow T."/>
            <person name="Chen H."/>
            <person name="Chung M."/>
            <person name="Chen C."/>
            <person name="Shaw J."/>
            <person name="Wu H."/>
            <person name="Hsiao K."/>
            <person name="Chao Y."/>
            <person name="Chu M."/>
            <person name="Cheng C."/>
            <person name="Hour A."/>
            <person name="Lee P."/>
            <person name="Lin S."/>
            <person name="Lin Y."/>
            <person name="Liou J."/>
            <person name="Liu S."/>
            <person name="Hsing Y."/>
            <person name="Raghuvanshi S."/>
            <person name="Mohanty A."/>
            <person name="Bharti A.K."/>
            <person name="Gaur A."/>
            <person name="Gupta V."/>
            <person name="Kumar D."/>
            <person name="Ravi V."/>
            <person name="Vij S."/>
            <person name="Kapur A."/>
            <person name="Khurana P."/>
            <person name="Khurana P."/>
            <person name="Khurana J.P."/>
            <person name="Tyagi A.K."/>
            <person name="Gaikwad K."/>
            <person name="Singh A."/>
            <person name="Dalal V."/>
            <person name="Srivastava S."/>
            <person name="Dixit A."/>
            <person name="Pal A.K."/>
            <person name="Ghazi I.A."/>
            <person name="Yadav M."/>
            <person name="Pandit A."/>
            <person name="Bhargava A."/>
            <person name="Sureshbabu K."/>
            <person name="Batra K."/>
            <person name="Sharma T.R."/>
            <person name="Mohapatra T."/>
            <person name="Singh N.K."/>
            <person name="Messing J."/>
            <person name="Nelson A.B."/>
            <person name="Fuks G."/>
            <person name="Kavchok S."/>
            <person name="Keizer G."/>
            <person name="Linton E."/>
            <person name="Llaca V."/>
            <person name="Song R."/>
            <person name="Tanyolac B."/>
            <person name="Young S."/>
            <person name="Ho-Il K."/>
            <person name="Hahn J.H."/>
            <person name="Sangsakoo G."/>
            <person name="Vanavichit A."/>
            <person name="de Mattos Luiz.A.T."/>
            <person name="Zimmer P.D."/>
            <person name="Malone G."/>
            <person name="Dellagostin O."/>
            <person name="de Oliveira A.C."/>
            <person name="Bevan M."/>
            <person name="Bancroft I."/>
            <person name="Minx P."/>
            <person name="Cordum H."/>
            <person name="Wilson R."/>
            <person name="Cheng Z."/>
            <person name="Jin W."/>
            <person name="Jiang J."/>
            <person name="Leong S.A."/>
            <person name="Iwama H."/>
            <person name="Gojobori T."/>
            <person name="Itoh T."/>
            <person name="Niimura Y."/>
            <person name="Fujii Y."/>
            <person name="Habara T."/>
            <person name="Sakai H."/>
            <person name="Sato Y."/>
            <person name="Wilson G."/>
            <person name="Kumar K."/>
            <person name="McCouch S."/>
            <person name="Juretic N."/>
            <person name="Hoen D."/>
            <person name="Wright S."/>
            <person name="Bruskiewich R."/>
            <person name="Bureau T."/>
            <person name="Miyao A."/>
            <person name="Hirochika H."/>
            <person name="Nishikawa T."/>
            <person name="Kadowaki K."/>
            <person name="Sugiura M."/>
            <person name="Burr B."/>
            <person name="Sasaki T."/>
        </authorList>
    </citation>
    <scope>NUCLEOTIDE SEQUENCE [LARGE SCALE GENOMIC DNA]</scope>
    <source>
        <strain evidence="3">cv. Nipponbare</strain>
    </source>
</reference>
<reference evidence="3" key="2">
    <citation type="journal article" date="2008" name="Nucleic Acids Res.">
        <title>The rice annotation project database (RAP-DB): 2008 update.</title>
        <authorList>
            <consortium name="The rice annotation project (RAP)"/>
        </authorList>
    </citation>
    <scope>GENOME REANNOTATION</scope>
    <source>
        <strain evidence="3">cv. Nipponbare</strain>
    </source>
</reference>
<dbReference type="EMBL" id="AP008207">
    <property type="protein sequence ID" value="BAF04993.2"/>
    <property type="molecule type" value="Genomic_DNA"/>
</dbReference>
<dbReference type="CDD" id="cd00502">
    <property type="entry name" value="DHQase_I"/>
    <property type="match status" value="1"/>
</dbReference>
<feature type="region of interest" description="Disordered" evidence="1">
    <location>
        <begin position="167"/>
        <end position="194"/>
    </location>
</feature>